<reference evidence="3" key="1">
    <citation type="submission" date="2016-02" db="EMBL/GenBank/DDBJ databases">
        <authorList>
            <person name="Shin S.-K."/>
            <person name="Yi H."/>
            <person name="Kim E."/>
        </authorList>
    </citation>
    <scope>NUCLEOTIDE SEQUENCE [LARGE SCALE GENOMIC DNA]</scope>
    <source>
        <strain evidence="3">LPB0003</strain>
    </source>
</reference>
<dbReference type="Gene3D" id="3.40.30.10">
    <property type="entry name" value="Glutaredoxin"/>
    <property type="match status" value="1"/>
</dbReference>
<evidence type="ECO:0000313" key="2">
    <source>
        <dbReference type="EMBL" id="OBY66306.1"/>
    </source>
</evidence>
<dbReference type="InterPro" id="IPR013766">
    <property type="entry name" value="Thioredoxin_domain"/>
</dbReference>
<sequence length="319" mass="37025">MTFSNGKVWDNEGFAVLNKDKNDTIFGFSFYGIRHDINQSSIYKDGIGFQISNKKNNFRQLKGGLHFLGSAGGQMVYKDFFKLDTVYKNVQISETEYSFILEYKFENDLKNKITNKTKKLELDKSSFLPKKVTIALQPDFGSKQSTIYIFKNLKTNENIEKNVNDYIEDLNKFELIKEEKSKPNALLKKSLPEISLKNLFHENETIEIKTDKITLIDFWEVWCGPCIASFPKVEDLKNKFSSKLNIVGIVTEDKENAVKLVKKKGTSFLNLIGNKELKKTFSVNSWPRYFLIDKNGIIQKEYFGFSEQIEKDIEELIRK</sequence>
<dbReference type="InterPro" id="IPR036249">
    <property type="entry name" value="Thioredoxin-like_sf"/>
</dbReference>
<evidence type="ECO:0000313" key="3">
    <source>
        <dbReference type="Proteomes" id="UP000092584"/>
    </source>
</evidence>
<dbReference type="PANTHER" id="PTHR42852">
    <property type="entry name" value="THIOL:DISULFIDE INTERCHANGE PROTEIN DSBE"/>
    <property type="match status" value="1"/>
</dbReference>
<keyword evidence="3" id="KW-1185">Reference proteome</keyword>
<accession>A0A1B8U371</accession>
<comment type="caution">
    <text evidence="2">The sequence shown here is derived from an EMBL/GenBank/DDBJ whole genome shotgun (WGS) entry which is preliminary data.</text>
</comment>
<dbReference type="AlphaFoldDB" id="A0A1B8U371"/>
<protein>
    <recommendedName>
        <fullName evidence="1">Thioredoxin domain-containing protein</fullName>
    </recommendedName>
</protein>
<dbReference type="Proteomes" id="UP000092584">
    <property type="component" value="Unassembled WGS sequence"/>
</dbReference>
<organism evidence="2 3">
    <name type="scientific">Polaribacter vadi</name>
    <dbReference type="NCBI Taxonomy" id="1774273"/>
    <lineage>
        <taxon>Bacteria</taxon>
        <taxon>Pseudomonadati</taxon>
        <taxon>Bacteroidota</taxon>
        <taxon>Flavobacteriia</taxon>
        <taxon>Flavobacteriales</taxon>
        <taxon>Flavobacteriaceae</taxon>
    </lineage>
</organism>
<gene>
    <name evidence="2" type="ORF">LPB3_01190</name>
</gene>
<evidence type="ECO:0000259" key="1">
    <source>
        <dbReference type="PROSITE" id="PS51352"/>
    </source>
</evidence>
<dbReference type="PROSITE" id="PS51352">
    <property type="entry name" value="THIOREDOXIN_2"/>
    <property type="match status" value="1"/>
</dbReference>
<dbReference type="Pfam" id="PF08534">
    <property type="entry name" value="Redoxin"/>
    <property type="match status" value="1"/>
</dbReference>
<dbReference type="EMBL" id="LSFM01000002">
    <property type="protein sequence ID" value="OBY66306.1"/>
    <property type="molecule type" value="Genomic_DNA"/>
</dbReference>
<proteinExistence type="predicted"/>
<dbReference type="InterPro" id="IPR050553">
    <property type="entry name" value="Thioredoxin_ResA/DsbE_sf"/>
</dbReference>
<dbReference type="KEGG" id="pob:LPB03_07805"/>
<feature type="domain" description="Thioredoxin" evidence="1">
    <location>
        <begin position="185"/>
        <end position="319"/>
    </location>
</feature>
<dbReference type="SUPFAM" id="SSF52833">
    <property type="entry name" value="Thioredoxin-like"/>
    <property type="match status" value="1"/>
</dbReference>
<name>A0A1B8U371_9FLAO</name>
<dbReference type="GO" id="GO:0016491">
    <property type="term" value="F:oxidoreductase activity"/>
    <property type="evidence" value="ECO:0007669"/>
    <property type="project" value="InterPro"/>
</dbReference>
<dbReference type="CDD" id="cd02966">
    <property type="entry name" value="TlpA_like_family"/>
    <property type="match status" value="1"/>
</dbReference>
<dbReference type="InterPro" id="IPR013740">
    <property type="entry name" value="Redoxin"/>
</dbReference>
<dbReference type="PANTHER" id="PTHR42852:SF13">
    <property type="entry name" value="PROTEIN DIPZ"/>
    <property type="match status" value="1"/>
</dbReference>
<dbReference type="STRING" id="1774273.LPB03_07805"/>